<reference evidence="2 3" key="1">
    <citation type="journal article" date="2003" name="Proc. Natl. Acad. Sci. U.S.A.">
        <title>Complete genome sequence of the marine planctomycete Pirellula sp. strain 1.</title>
        <authorList>
            <person name="Gloeckner F.O."/>
            <person name="Kube M."/>
            <person name="Bauer M."/>
            <person name="Teeling H."/>
            <person name="Lombardot T."/>
            <person name="Ludwig W."/>
            <person name="Gade D."/>
            <person name="Beck A."/>
            <person name="Borzym K."/>
            <person name="Heitmann K."/>
            <person name="Rabus R."/>
            <person name="Schlesner H."/>
            <person name="Amann R."/>
            <person name="Reinhardt R."/>
        </authorList>
    </citation>
    <scope>NUCLEOTIDE SEQUENCE [LARGE SCALE GENOMIC DNA]</scope>
    <source>
        <strain evidence="3">DSM 10527 / NCIMB 13988 / SH1</strain>
    </source>
</reference>
<dbReference type="EnsemblBacteria" id="CAD76379">
    <property type="protein sequence ID" value="CAD76379"/>
    <property type="gene ID" value="RB9641"/>
</dbReference>
<keyword evidence="3" id="KW-1185">Reference proteome</keyword>
<dbReference type="STRING" id="243090.RB9641"/>
<dbReference type="AlphaFoldDB" id="Q7UL98"/>
<dbReference type="Proteomes" id="UP000001025">
    <property type="component" value="Chromosome"/>
</dbReference>
<evidence type="ECO:0000256" key="1">
    <source>
        <dbReference type="SAM" id="MobiDB-lite"/>
    </source>
</evidence>
<evidence type="ECO:0000313" key="3">
    <source>
        <dbReference type="Proteomes" id="UP000001025"/>
    </source>
</evidence>
<proteinExistence type="predicted"/>
<dbReference type="KEGG" id="rba:RB9641"/>
<accession>Q7UL98</accession>
<dbReference type="InParanoid" id="Q7UL98"/>
<sequence>MKKSHANMVKRGREKRIRRNGPAANYANTVMRSTLATSEPTTRSPLSPLKSFRFFIAPPSDPPTAIGSPSGLC</sequence>
<name>Q7UL98_RHOBA</name>
<gene>
    <name evidence="2" type="ordered locus">RB9641</name>
</gene>
<dbReference type="EMBL" id="BX294150">
    <property type="protein sequence ID" value="CAD76379.1"/>
    <property type="molecule type" value="Genomic_DNA"/>
</dbReference>
<dbReference type="HOGENOM" id="CLU_2702356_0_0_0"/>
<organism evidence="2 3">
    <name type="scientific">Rhodopirellula baltica (strain DSM 10527 / NCIMB 13988 / SH1)</name>
    <dbReference type="NCBI Taxonomy" id="243090"/>
    <lineage>
        <taxon>Bacteria</taxon>
        <taxon>Pseudomonadati</taxon>
        <taxon>Planctomycetota</taxon>
        <taxon>Planctomycetia</taxon>
        <taxon>Pirellulales</taxon>
        <taxon>Pirellulaceae</taxon>
        <taxon>Rhodopirellula</taxon>
    </lineage>
</organism>
<feature type="compositionally biased region" description="Basic residues" evidence="1">
    <location>
        <begin position="1"/>
        <end position="19"/>
    </location>
</feature>
<feature type="region of interest" description="Disordered" evidence="1">
    <location>
        <begin position="1"/>
        <end position="25"/>
    </location>
</feature>
<protein>
    <submittedName>
        <fullName evidence="2">Uncharacterized protein</fullName>
    </submittedName>
</protein>
<evidence type="ECO:0000313" key="2">
    <source>
        <dbReference type="EMBL" id="CAD76379.1"/>
    </source>
</evidence>